<dbReference type="Proteomes" id="UP000192578">
    <property type="component" value="Unassembled WGS sequence"/>
</dbReference>
<gene>
    <name evidence="1" type="ORF">BV898_03342</name>
</gene>
<accession>A0A1W0X5T9</accession>
<protein>
    <submittedName>
        <fullName evidence="1">Uncharacterized protein</fullName>
    </submittedName>
</protein>
<evidence type="ECO:0000313" key="1">
    <source>
        <dbReference type="EMBL" id="OQV22916.1"/>
    </source>
</evidence>
<name>A0A1W0X5T9_HYPEX</name>
<keyword evidence="2" id="KW-1185">Reference proteome</keyword>
<organism evidence="1 2">
    <name type="scientific">Hypsibius exemplaris</name>
    <name type="common">Freshwater tardigrade</name>
    <dbReference type="NCBI Taxonomy" id="2072580"/>
    <lineage>
        <taxon>Eukaryota</taxon>
        <taxon>Metazoa</taxon>
        <taxon>Ecdysozoa</taxon>
        <taxon>Tardigrada</taxon>
        <taxon>Eutardigrada</taxon>
        <taxon>Parachela</taxon>
        <taxon>Hypsibioidea</taxon>
        <taxon>Hypsibiidae</taxon>
        <taxon>Hypsibius</taxon>
    </lineage>
</organism>
<evidence type="ECO:0000313" key="2">
    <source>
        <dbReference type="Proteomes" id="UP000192578"/>
    </source>
</evidence>
<dbReference type="EMBL" id="MTYJ01000015">
    <property type="protein sequence ID" value="OQV22916.1"/>
    <property type="molecule type" value="Genomic_DNA"/>
</dbReference>
<reference evidence="2" key="1">
    <citation type="submission" date="2017-01" db="EMBL/GenBank/DDBJ databases">
        <title>Comparative genomics of anhydrobiosis in the tardigrade Hypsibius dujardini.</title>
        <authorList>
            <person name="Yoshida Y."/>
            <person name="Koutsovoulos G."/>
            <person name="Laetsch D."/>
            <person name="Stevens L."/>
            <person name="Kumar S."/>
            <person name="Horikawa D."/>
            <person name="Ishino K."/>
            <person name="Komine S."/>
            <person name="Tomita M."/>
            <person name="Blaxter M."/>
            <person name="Arakawa K."/>
        </authorList>
    </citation>
    <scope>NUCLEOTIDE SEQUENCE [LARGE SCALE GENOMIC DNA]</scope>
    <source>
        <strain evidence="2">Z151</strain>
    </source>
</reference>
<proteinExistence type="predicted"/>
<dbReference type="AlphaFoldDB" id="A0A1W0X5T9"/>
<comment type="caution">
    <text evidence="1">The sequence shown here is derived from an EMBL/GenBank/DDBJ whole genome shotgun (WGS) entry which is preliminary data.</text>
</comment>
<sequence>MCLMQKDYRSSGEDCWKRIAVLSRYFGLMQRISLVRQSLLVRNASSSTFTGVQYSAHAETKIYRSRIDTALESGILTSNLGAALKPASIMVTGREQLLKYLQKPVYGAQNLSQLQRITEFVFLKTKP</sequence>